<comment type="caution">
    <text evidence="2">The sequence shown here is derived from an EMBL/GenBank/DDBJ whole genome shotgun (WGS) entry which is preliminary data.</text>
</comment>
<protein>
    <submittedName>
        <fullName evidence="2">Uncharacterized protein</fullName>
    </submittedName>
</protein>
<feature type="region of interest" description="Disordered" evidence="1">
    <location>
        <begin position="1"/>
        <end position="42"/>
    </location>
</feature>
<dbReference type="EMBL" id="JAQQBR010000005">
    <property type="protein sequence ID" value="KAK0174971.1"/>
    <property type="molecule type" value="Genomic_DNA"/>
</dbReference>
<sequence>MDDSSGETKLTSTVFQEERCESNQPTTSNGISRPGPGIKRKSNDDISAQILSSVNEHFKQPQPQTDCCELLGRIVAVKMRSVKDKRLHIMYEKKIFDILCEAEMSALNYSNSTFTSPEYYTISTTPSPQHYTQAPTPSPQHYTPDPTPSPQYYTQAPTLSPQHYTQAPILSPQHYTQAPIPSPPHYTPAPTPSPQHHAPIMQQEQNQTSHNNTETAGSYLSTSNFE</sequence>
<feature type="compositionally biased region" description="Polar residues" evidence="1">
    <location>
        <begin position="22"/>
        <end position="31"/>
    </location>
</feature>
<feature type="compositionally biased region" description="Polar residues" evidence="1">
    <location>
        <begin position="202"/>
        <end position="226"/>
    </location>
</feature>
<name>A0AA39KVC5_MICHY</name>
<proteinExistence type="predicted"/>
<evidence type="ECO:0000313" key="2">
    <source>
        <dbReference type="EMBL" id="KAK0174971.1"/>
    </source>
</evidence>
<reference evidence="2" key="2">
    <citation type="submission" date="2023-03" db="EMBL/GenBank/DDBJ databases">
        <authorList>
            <person name="Inwood S.N."/>
            <person name="Skelly J.G."/>
            <person name="Guhlin J."/>
            <person name="Harrop T.W.R."/>
            <person name="Goldson S.G."/>
            <person name="Dearden P.K."/>
        </authorList>
    </citation>
    <scope>NUCLEOTIDE SEQUENCE</scope>
    <source>
        <strain evidence="2">Lincoln</strain>
        <tissue evidence="2">Whole body</tissue>
    </source>
</reference>
<accession>A0AA39KVC5</accession>
<reference evidence="2" key="1">
    <citation type="journal article" date="2023" name="bioRxiv">
        <title>Scaffold-level genome assemblies of two parasitoid biocontrol wasps reveal the parthenogenesis mechanism and an associated novel virus.</title>
        <authorList>
            <person name="Inwood S."/>
            <person name="Skelly J."/>
            <person name="Guhlin J."/>
            <person name="Harrop T."/>
            <person name="Goldson S."/>
            <person name="Dearden P."/>
        </authorList>
    </citation>
    <scope>NUCLEOTIDE SEQUENCE</scope>
    <source>
        <strain evidence="2">Lincoln</strain>
        <tissue evidence="2">Whole body</tissue>
    </source>
</reference>
<evidence type="ECO:0000256" key="1">
    <source>
        <dbReference type="SAM" id="MobiDB-lite"/>
    </source>
</evidence>
<evidence type="ECO:0000313" key="3">
    <source>
        <dbReference type="Proteomes" id="UP001168972"/>
    </source>
</evidence>
<feature type="region of interest" description="Disordered" evidence="1">
    <location>
        <begin position="125"/>
        <end position="157"/>
    </location>
</feature>
<feature type="region of interest" description="Disordered" evidence="1">
    <location>
        <begin position="174"/>
        <end position="226"/>
    </location>
</feature>
<dbReference type="AlphaFoldDB" id="A0AA39KVC5"/>
<organism evidence="2 3">
    <name type="scientific">Microctonus hyperodae</name>
    <name type="common">Parasitoid wasp</name>
    <dbReference type="NCBI Taxonomy" id="165561"/>
    <lineage>
        <taxon>Eukaryota</taxon>
        <taxon>Metazoa</taxon>
        <taxon>Ecdysozoa</taxon>
        <taxon>Arthropoda</taxon>
        <taxon>Hexapoda</taxon>
        <taxon>Insecta</taxon>
        <taxon>Pterygota</taxon>
        <taxon>Neoptera</taxon>
        <taxon>Endopterygota</taxon>
        <taxon>Hymenoptera</taxon>
        <taxon>Apocrita</taxon>
        <taxon>Ichneumonoidea</taxon>
        <taxon>Braconidae</taxon>
        <taxon>Euphorinae</taxon>
        <taxon>Microctonus</taxon>
    </lineage>
</organism>
<dbReference type="PRINTS" id="PR01217">
    <property type="entry name" value="PRICHEXTENSN"/>
</dbReference>
<keyword evidence="3" id="KW-1185">Reference proteome</keyword>
<feature type="compositionally biased region" description="Pro residues" evidence="1">
    <location>
        <begin position="180"/>
        <end position="193"/>
    </location>
</feature>
<dbReference type="Proteomes" id="UP001168972">
    <property type="component" value="Unassembled WGS sequence"/>
</dbReference>
<feature type="compositionally biased region" description="Polar residues" evidence="1">
    <location>
        <begin position="125"/>
        <end position="141"/>
    </location>
</feature>
<gene>
    <name evidence="2" type="ORF">PV327_008757</name>
</gene>